<evidence type="ECO:0008006" key="2">
    <source>
        <dbReference type="Google" id="ProtNLM"/>
    </source>
</evidence>
<comment type="caution">
    <text evidence="1">The sequence shown here is derived from an EMBL/GenBank/DDBJ whole genome shotgun (WGS) entry which is preliminary data.</text>
</comment>
<reference evidence="1" key="1">
    <citation type="submission" date="2023-05" db="EMBL/GenBank/DDBJ databases">
        <title>Streptantibioticus silvisoli sp. nov., acidotolerant actinomycetes 1 from pine litter.</title>
        <authorList>
            <person name="Swiecimska M."/>
            <person name="Golinska P."/>
            <person name="Sangal V."/>
            <person name="Wachnowicz B."/>
            <person name="Goodfellow M."/>
        </authorList>
    </citation>
    <scope>NUCLEOTIDE SEQUENCE</scope>
    <source>
        <strain evidence="1">SL13</strain>
    </source>
</reference>
<accession>A0AA90HEI5</accession>
<dbReference type="SUPFAM" id="SSF56059">
    <property type="entry name" value="Glutathione synthetase ATP-binding domain-like"/>
    <property type="match status" value="1"/>
</dbReference>
<dbReference type="AlphaFoldDB" id="A0AA90HEI5"/>
<name>A0AA90HEI5_9ACTN</name>
<sequence length="458" mass="49751">MTGTIAWPQALATAQRLVAHPGRSAEAVETVLAKAPVFQNRDFPLSPMPVLVREEAARALRSPLEEYVALLGDVVRHYREQPEVRAWYGLPADADRLIAADPGPGDAPWVCRLDCYLEQATERLVLLENNADAPAGTLFTSRINDVVEQVTALVAPDSVAEPSALTYRGRDRFLDALLDASRAAAARVPGKTATPQRVAVLQPRGAANRESVEMVEEFGSRGLEVFLADPRDLRVTGGRATFGSRTADLCWNKVNTVAWNAMTADADLVATWERALRDTPMVHVNPFGSRYVAENKLSLAFVQEPRFAHLFSDAQRQLVADLLPWTRRVAEQTPGVDGRTSLLADLLERQGSFVLKEAYDIRGDGVTVGHDVPRGAWRDAVRRAAAGGHIAQSRVRPLQYPVVTAGSDRVDPMSISLDAYLLGGALAGFGSKASHNAKINIFQGGQKLAVHVTSGESW</sequence>
<evidence type="ECO:0000313" key="1">
    <source>
        <dbReference type="EMBL" id="MDI5973462.1"/>
    </source>
</evidence>
<organism evidence="1">
    <name type="scientific">Streptantibioticus silvisoli</name>
    <dbReference type="NCBI Taxonomy" id="2705255"/>
    <lineage>
        <taxon>Bacteria</taxon>
        <taxon>Bacillati</taxon>
        <taxon>Actinomycetota</taxon>
        <taxon>Actinomycetes</taxon>
        <taxon>Kitasatosporales</taxon>
        <taxon>Streptomycetaceae</taxon>
        <taxon>Streptantibioticus</taxon>
    </lineage>
</organism>
<proteinExistence type="predicted"/>
<dbReference type="EMBL" id="JABXJJ020000046">
    <property type="protein sequence ID" value="MDI5973462.1"/>
    <property type="molecule type" value="Genomic_DNA"/>
</dbReference>
<dbReference type="RefSeq" id="WP_271312167.1">
    <property type="nucleotide sequence ID" value="NZ_JABXJJ020000046.1"/>
</dbReference>
<protein>
    <recommendedName>
        <fullName evidence="2">Circularly permuted type 2 ATP-grasp protein</fullName>
    </recommendedName>
</protein>
<gene>
    <name evidence="1" type="ORF">POF50_029665</name>
</gene>